<reference evidence="1 2" key="1">
    <citation type="journal article" date="2021" name="Environ. Microbiol.">
        <title>Gene family expansions and transcriptome signatures uncover fungal adaptations to wood decay.</title>
        <authorList>
            <person name="Hage H."/>
            <person name="Miyauchi S."/>
            <person name="Viragh M."/>
            <person name="Drula E."/>
            <person name="Min B."/>
            <person name="Chaduli D."/>
            <person name="Navarro D."/>
            <person name="Favel A."/>
            <person name="Norest M."/>
            <person name="Lesage-Meessen L."/>
            <person name="Balint B."/>
            <person name="Merenyi Z."/>
            <person name="de Eugenio L."/>
            <person name="Morin E."/>
            <person name="Martinez A.T."/>
            <person name="Baldrian P."/>
            <person name="Stursova M."/>
            <person name="Martinez M.J."/>
            <person name="Novotny C."/>
            <person name="Magnuson J.K."/>
            <person name="Spatafora J.W."/>
            <person name="Maurice S."/>
            <person name="Pangilinan J."/>
            <person name="Andreopoulos W."/>
            <person name="LaButti K."/>
            <person name="Hundley H."/>
            <person name="Na H."/>
            <person name="Kuo A."/>
            <person name="Barry K."/>
            <person name="Lipzen A."/>
            <person name="Henrissat B."/>
            <person name="Riley R."/>
            <person name="Ahrendt S."/>
            <person name="Nagy L.G."/>
            <person name="Grigoriev I.V."/>
            <person name="Martin F."/>
            <person name="Rosso M.N."/>
        </authorList>
    </citation>
    <scope>NUCLEOTIDE SEQUENCE [LARGE SCALE GENOMIC DNA]</scope>
    <source>
        <strain evidence="1 2">CIRM-BRFM 1785</strain>
    </source>
</reference>
<dbReference type="SUPFAM" id="SSF52540">
    <property type="entry name" value="P-loop containing nucleoside triphosphate hydrolases"/>
    <property type="match status" value="1"/>
</dbReference>
<gene>
    <name evidence="1" type="ORF">C8Q71DRAFT_793576</name>
</gene>
<sequence>MTREAYNAAGGRASFPQRGLLGSVNAPFSALVCGVQGSGKSHTVSVMLENMMVTACPPIGTILNPLAGLVLHFGEGGPYSQPCEAAWVGLPAAKSGAKAPRVRVYVSKSSLRTMKAVYAPLGGSVTVEPLLFRREELDAQAFLSMMAIGQSDHMPLYMQTVLSILRELGEDYSYEAFKDALEARKTKLNRAQVAGLEQRTALLEAFLDERSLRGQQAAPARFAPGQLTIIDLSDPFVDPASACGFFEIITRLFVRASVGSGKVLVVDEAHKYLSPDRVTSGLTNELLSLIRQQRHQAMRVIISTQEPTVVPPVLLDLCSIALLHRFSSPAWWEHVAKHVSADINTKEAFDKVVNLQTGQAILLAPSGLGMSQDMSVRSVTGSTARTLRQFGRKCVLIKTRLRVTRDGGASVLVVPT</sequence>
<evidence type="ECO:0008006" key="3">
    <source>
        <dbReference type="Google" id="ProtNLM"/>
    </source>
</evidence>
<dbReference type="GeneID" id="72006213"/>
<dbReference type="RefSeq" id="XP_047784754.1">
    <property type="nucleotide sequence ID" value="XM_047925481.1"/>
</dbReference>
<keyword evidence="2" id="KW-1185">Reference proteome</keyword>
<dbReference type="Proteomes" id="UP000814176">
    <property type="component" value="Unassembled WGS sequence"/>
</dbReference>
<dbReference type="InterPro" id="IPR027417">
    <property type="entry name" value="P-loop_NTPase"/>
</dbReference>
<organism evidence="1 2">
    <name type="scientific">Rhodofomes roseus</name>
    <dbReference type="NCBI Taxonomy" id="34475"/>
    <lineage>
        <taxon>Eukaryota</taxon>
        <taxon>Fungi</taxon>
        <taxon>Dikarya</taxon>
        <taxon>Basidiomycota</taxon>
        <taxon>Agaricomycotina</taxon>
        <taxon>Agaricomycetes</taxon>
        <taxon>Polyporales</taxon>
        <taxon>Rhodofomes</taxon>
    </lineage>
</organism>
<proteinExistence type="predicted"/>
<dbReference type="EMBL" id="JADCUA010000001">
    <property type="protein sequence ID" value="KAH9843944.1"/>
    <property type="molecule type" value="Genomic_DNA"/>
</dbReference>
<comment type="caution">
    <text evidence="1">The sequence shown here is derived from an EMBL/GenBank/DDBJ whole genome shotgun (WGS) entry which is preliminary data.</text>
</comment>
<evidence type="ECO:0000313" key="2">
    <source>
        <dbReference type="Proteomes" id="UP000814176"/>
    </source>
</evidence>
<accession>A0ABQ8KXC7</accession>
<dbReference type="Gene3D" id="3.40.50.300">
    <property type="entry name" value="P-loop containing nucleotide triphosphate hydrolases"/>
    <property type="match status" value="1"/>
</dbReference>
<name>A0ABQ8KXC7_9APHY</name>
<evidence type="ECO:0000313" key="1">
    <source>
        <dbReference type="EMBL" id="KAH9843944.1"/>
    </source>
</evidence>
<protein>
    <recommendedName>
        <fullName evidence="3">Zona occludens toxin N-terminal domain-containing protein</fullName>
    </recommendedName>
</protein>